<reference evidence="1 2" key="1">
    <citation type="journal article" date="2016" name="Eur. J. Clin. Microbiol. Infect. Dis.">
        <title>Whole genome sequencing as a tool for phylogenetic analysis of clinical strains of Mitis group streptococci.</title>
        <authorList>
            <person name="Rasmussen L.H."/>
            <person name="Dargis R."/>
            <person name="Hojholt K."/>
            <person name="Christensen J.J."/>
            <person name="Skovgaard O."/>
            <person name="Justesen U.S."/>
            <person name="Rosenvinge F.S."/>
            <person name="Moser C."/>
            <person name="Lukjancenko O."/>
            <person name="Rasmussen S."/>
            <person name="Nielsen X.C."/>
        </authorList>
    </citation>
    <scope>NUCLEOTIDE SEQUENCE [LARGE SCALE GENOMIC DNA]</scope>
    <source>
        <strain evidence="1 2">RH_777_07</strain>
    </source>
</reference>
<accession>A0A1X1JUI8</accession>
<name>A0A1X1JUI8_STRMT</name>
<dbReference type="Proteomes" id="UP000193849">
    <property type="component" value="Unassembled WGS sequence"/>
</dbReference>
<dbReference type="AlphaFoldDB" id="A0A1X1JUI8"/>
<dbReference type="EMBL" id="NCVD01000041">
    <property type="protein sequence ID" value="ORO90830.1"/>
    <property type="molecule type" value="Genomic_DNA"/>
</dbReference>
<proteinExistence type="predicted"/>
<sequence length="77" mass="9189">MVRSLKIRLQKLEEHTIKDITSIVWLTFLENGEYEVRVPEYREKSKEVVMTFKTEKEAWDYIETTVGACIVWDIPPQ</sequence>
<comment type="caution">
    <text evidence="1">The sequence shown here is derived from an EMBL/GenBank/DDBJ whole genome shotgun (WGS) entry which is preliminary data.</text>
</comment>
<dbReference type="RefSeq" id="WP_084946550.1">
    <property type="nucleotide sequence ID" value="NZ_NCVD01000041.1"/>
</dbReference>
<gene>
    <name evidence="1" type="ORF">B7702_01610</name>
</gene>
<organism evidence="1 2">
    <name type="scientific">Streptococcus mitis</name>
    <dbReference type="NCBI Taxonomy" id="28037"/>
    <lineage>
        <taxon>Bacteria</taxon>
        <taxon>Bacillati</taxon>
        <taxon>Bacillota</taxon>
        <taxon>Bacilli</taxon>
        <taxon>Lactobacillales</taxon>
        <taxon>Streptococcaceae</taxon>
        <taxon>Streptococcus</taxon>
        <taxon>Streptococcus mitis group</taxon>
    </lineage>
</organism>
<protein>
    <submittedName>
        <fullName evidence="1">Uncharacterized protein</fullName>
    </submittedName>
</protein>
<evidence type="ECO:0000313" key="2">
    <source>
        <dbReference type="Proteomes" id="UP000193849"/>
    </source>
</evidence>
<evidence type="ECO:0000313" key="1">
    <source>
        <dbReference type="EMBL" id="ORO90830.1"/>
    </source>
</evidence>